<dbReference type="AlphaFoldDB" id="A0A7S4V6I8"/>
<gene>
    <name evidence="2" type="ORF">DBRI00130_LOCUS25516</name>
</gene>
<evidence type="ECO:0000256" key="1">
    <source>
        <dbReference type="SAM" id="MobiDB-lite"/>
    </source>
</evidence>
<protein>
    <submittedName>
        <fullName evidence="2">Uncharacterized protein</fullName>
    </submittedName>
</protein>
<organism evidence="2">
    <name type="scientific">Ditylum brightwellii</name>
    <dbReference type="NCBI Taxonomy" id="49249"/>
    <lineage>
        <taxon>Eukaryota</taxon>
        <taxon>Sar</taxon>
        <taxon>Stramenopiles</taxon>
        <taxon>Ochrophyta</taxon>
        <taxon>Bacillariophyta</taxon>
        <taxon>Mediophyceae</taxon>
        <taxon>Lithodesmiophycidae</taxon>
        <taxon>Lithodesmiales</taxon>
        <taxon>Lithodesmiaceae</taxon>
        <taxon>Ditylum</taxon>
    </lineage>
</organism>
<feature type="region of interest" description="Disordered" evidence="1">
    <location>
        <begin position="1"/>
        <end position="23"/>
    </location>
</feature>
<reference evidence="2" key="1">
    <citation type="submission" date="2021-01" db="EMBL/GenBank/DDBJ databases">
        <authorList>
            <person name="Corre E."/>
            <person name="Pelletier E."/>
            <person name="Niang G."/>
            <person name="Scheremetjew M."/>
            <person name="Finn R."/>
            <person name="Kale V."/>
            <person name="Holt S."/>
            <person name="Cochrane G."/>
            <person name="Meng A."/>
            <person name="Brown T."/>
            <person name="Cohen L."/>
        </authorList>
    </citation>
    <scope>NUCLEOTIDE SEQUENCE</scope>
    <source>
        <strain evidence="2">GSO104</strain>
    </source>
</reference>
<evidence type="ECO:0000313" key="2">
    <source>
        <dbReference type="EMBL" id="CAE4627411.1"/>
    </source>
</evidence>
<name>A0A7S4V6I8_9STRA</name>
<sequence length="469" mass="54077">MRERKGYGKANIKNGVKSDSDSYTRIQRNMKERSEMEQFISSYTEKDTEQLLTYLREKVLDGIIAATLSSLPSSEVEGPVNKMDIEKRKYEIFLRQWVARRRLHWTASRIRSHAQMLFSRHGLSLESAGLCGPLEIVSEDPFTIGMAVFVNGWAPENDPRPPYSGLAIIDDMTELRNGRRTFTISFERHKSMKEVPEEVLTHPTESEFNSASRRYRAEMDKKKAAETLPKRVAMIHETLQRMTWNQNLNRIIMSSSENCNSDDTENKKSSLLGVMQQELSEELLYILFTEKKLMNPFDKSEWCPLSSMLLKRLLGDIARLSMLEDYGSFDSQKALAQVLYKRATYAAEVVKKIAKNIRDNNQLNDRISYLAFQEQQSGKKRKFICVFPSDRTIETFQGIDDCQCIYLDQIRSVHFCINVQWYIMRQIVSVVHSLASTISWCQNDLYSLQKMCASVGVDASLATAPLKRK</sequence>
<proteinExistence type="predicted"/>
<dbReference type="EMBL" id="HBNS01032566">
    <property type="protein sequence ID" value="CAE4627411.1"/>
    <property type="molecule type" value="Transcribed_RNA"/>
</dbReference>
<accession>A0A7S4V6I8</accession>